<keyword evidence="1" id="KW-0547">Nucleotide-binding</keyword>
<dbReference type="InterPro" id="IPR015854">
    <property type="entry name" value="ABC_transpr_LolD-like"/>
</dbReference>
<dbReference type="InterPro" id="IPR003439">
    <property type="entry name" value="ABC_transporter-like_ATP-bd"/>
</dbReference>
<evidence type="ECO:0000313" key="5">
    <source>
        <dbReference type="Proteomes" id="UP001290462"/>
    </source>
</evidence>
<accession>A0AAW9JT49</accession>
<gene>
    <name evidence="4" type="ORF">RAK27_13700</name>
</gene>
<dbReference type="InterPro" id="IPR003593">
    <property type="entry name" value="AAA+_ATPase"/>
</dbReference>
<protein>
    <submittedName>
        <fullName evidence="4">ATP-binding cassette domain-containing protein</fullName>
    </submittedName>
</protein>
<sequence length="202" mass="22662">MIKIDNISKKYKDKFIFKHLSLSINDGEMIAITGESGVGKTTFLNCLGQLEQIDQGEILFDGEKITKKKLRKFFLETAGFLFQNFALIDNETVKSNLAMVSKNEELIIATLTDFGIETLLNSKVYQLSGGEQQRVALARLILKNPSIIFADEPTASLDEKNSHIVFEALKTLNSLGKTIIVVTHDMNLASKFDRLVKFDELL</sequence>
<dbReference type="GO" id="GO:0005524">
    <property type="term" value="F:ATP binding"/>
    <property type="evidence" value="ECO:0007669"/>
    <property type="project" value="UniProtKB-KW"/>
</dbReference>
<dbReference type="SMART" id="SM00382">
    <property type="entry name" value="AAA"/>
    <property type="match status" value="1"/>
</dbReference>
<dbReference type="EMBL" id="JAVBVO010000003">
    <property type="protein sequence ID" value="MDZ5759712.1"/>
    <property type="molecule type" value="Genomic_DNA"/>
</dbReference>
<dbReference type="AlphaFoldDB" id="A0AAW9JT49"/>
<dbReference type="PROSITE" id="PS50893">
    <property type="entry name" value="ABC_TRANSPORTER_2"/>
    <property type="match status" value="1"/>
</dbReference>
<dbReference type="Gene3D" id="3.40.50.300">
    <property type="entry name" value="P-loop containing nucleotide triphosphate hydrolases"/>
    <property type="match status" value="1"/>
</dbReference>
<keyword evidence="2 4" id="KW-0067">ATP-binding</keyword>
<dbReference type="PANTHER" id="PTHR24220">
    <property type="entry name" value="IMPORT ATP-BINDING PROTEIN"/>
    <property type="match status" value="1"/>
</dbReference>
<dbReference type="InterPro" id="IPR017871">
    <property type="entry name" value="ABC_transporter-like_CS"/>
</dbReference>
<evidence type="ECO:0000259" key="3">
    <source>
        <dbReference type="PROSITE" id="PS50893"/>
    </source>
</evidence>
<proteinExistence type="predicted"/>
<dbReference type="Pfam" id="PF00005">
    <property type="entry name" value="ABC_tran"/>
    <property type="match status" value="1"/>
</dbReference>
<feature type="domain" description="ABC transporter" evidence="3">
    <location>
        <begin position="2"/>
        <end position="202"/>
    </location>
</feature>
<dbReference type="Proteomes" id="UP001290462">
    <property type="component" value="Unassembled WGS sequence"/>
</dbReference>
<evidence type="ECO:0000313" key="4">
    <source>
        <dbReference type="EMBL" id="MDZ5759712.1"/>
    </source>
</evidence>
<dbReference type="PROSITE" id="PS00211">
    <property type="entry name" value="ABC_TRANSPORTER_1"/>
    <property type="match status" value="1"/>
</dbReference>
<organism evidence="4 5">
    <name type="scientific">Carnobacterium maltaromaticum</name>
    <name type="common">Carnobacterium piscicola</name>
    <dbReference type="NCBI Taxonomy" id="2751"/>
    <lineage>
        <taxon>Bacteria</taxon>
        <taxon>Bacillati</taxon>
        <taxon>Bacillota</taxon>
        <taxon>Bacilli</taxon>
        <taxon>Lactobacillales</taxon>
        <taxon>Carnobacteriaceae</taxon>
        <taxon>Carnobacterium</taxon>
    </lineage>
</organism>
<dbReference type="RefSeq" id="WP_322809366.1">
    <property type="nucleotide sequence ID" value="NZ_JAVBVO010000003.1"/>
</dbReference>
<dbReference type="SUPFAM" id="SSF52540">
    <property type="entry name" value="P-loop containing nucleoside triphosphate hydrolases"/>
    <property type="match status" value="1"/>
</dbReference>
<evidence type="ECO:0000256" key="2">
    <source>
        <dbReference type="ARBA" id="ARBA00022840"/>
    </source>
</evidence>
<evidence type="ECO:0000256" key="1">
    <source>
        <dbReference type="ARBA" id="ARBA00022741"/>
    </source>
</evidence>
<dbReference type="GO" id="GO:0005886">
    <property type="term" value="C:plasma membrane"/>
    <property type="evidence" value="ECO:0007669"/>
    <property type="project" value="TreeGrafter"/>
</dbReference>
<name>A0AAW9JT49_CARML</name>
<dbReference type="GO" id="GO:0022857">
    <property type="term" value="F:transmembrane transporter activity"/>
    <property type="evidence" value="ECO:0007669"/>
    <property type="project" value="TreeGrafter"/>
</dbReference>
<dbReference type="PANTHER" id="PTHR24220:SF86">
    <property type="entry name" value="ABC TRANSPORTER ABCH.1"/>
    <property type="match status" value="1"/>
</dbReference>
<comment type="caution">
    <text evidence="4">The sequence shown here is derived from an EMBL/GenBank/DDBJ whole genome shotgun (WGS) entry which is preliminary data.</text>
</comment>
<dbReference type="InterPro" id="IPR027417">
    <property type="entry name" value="P-loop_NTPase"/>
</dbReference>
<dbReference type="GO" id="GO:0016887">
    <property type="term" value="F:ATP hydrolysis activity"/>
    <property type="evidence" value="ECO:0007669"/>
    <property type="project" value="InterPro"/>
</dbReference>
<reference evidence="4" key="1">
    <citation type="submission" date="2023-08" db="EMBL/GenBank/DDBJ databases">
        <title>Genomic characterization of piscicolin 126 produced by Carnobacterium maltaromaticum CM22 strain isolated from salmon (Salmo salar).</title>
        <authorList>
            <person name="Gonzalez-Gragera E."/>
            <person name="Garcia-Lopez J.D."/>
            <person name="Teso-Perez C."/>
            <person name="Gimenez-Hernandez I."/>
            <person name="Peralta-Sanchez J.M."/>
            <person name="Valdivia E."/>
            <person name="Montalban-Lopez M."/>
            <person name="Martin-Platero A.M."/>
            <person name="Banos A."/>
            <person name="Martinez-Bueno M."/>
        </authorList>
    </citation>
    <scope>NUCLEOTIDE SEQUENCE</scope>
    <source>
        <strain evidence="4">CM22</strain>
    </source>
</reference>